<name>A0A2N5S6C5_9BASI</name>
<dbReference type="AlphaFoldDB" id="A0A2N5S6C5"/>
<organism evidence="1 2">
    <name type="scientific">Puccinia coronata f. sp. avenae</name>
    <dbReference type="NCBI Taxonomy" id="200324"/>
    <lineage>
        <taxon>Eukaryota</taxon>
        <taxon>Fungi</taxon>
        <taxon>Dikarya</taxon>
        <taxon>Basidiomycota</taxon>
        <taxon>Pucciniomycotina</taxon>
        <taxon>Pucciniomycetes</taxon>
        <taxon>Pucciniales</taxon>
        <taxon>Pucciniaceae</taxon>
        <taxon>Puccinia</taxon>
    </lineage>
</organism>
<gene>
    <name evidence="1" type="ORF">PCANC_22193</name>
</gene>
<dbReference type="EMBL" id="PGCJ01001141">
    <property type="protein sequence ID" value="PLW08775.1"/>
    <property type="molecule type" value="Genomic_DNA"/>
</dbReference>
<sequence length="64" mass="7506">MSISSPWKRTCTFFVLRFRSPLSPGDMRILICTFDRQVIIFGSLTIAYSNQALNHFWLRLPEPE</sequence>
<protein>
    <submittedName>
        <fullName evidence="1">Uncharacterized protein</fullName>
    </submittedName>
</protein>
<reference evidence="1 2" key="1">
    <citation type="submission" date="2017-11" db="EMBL/GenBank/DDBJ databases">
        <title>De novo assembly and phasing of dikaryotic genomes from two isolates of Puccinia coronata f. sp. avenae, the causal agent of oat crown rust.</title>
        <authorList>
            <person name="Miller M.E."/>
            <person name="Zhang Y."/>
            <person name="Omidvar V."/>
            <person name="Sperschneider J."/>
            <person name="Schwessinger B."/>
            <person name="Raley C."/>
            <person name="Palmer J.M."/>
            <person name="Garnica D."/>
            <person name="Upadhyaya N."/>
            <person name="Rathjen J."/>
            <person name="Taylor J.M."/>
            <person name="Park R.F."/>
            <person name="Dodds P.N."/>
            <person name="Hirsch C.D."/>
            <person name="Kianian S.F."/>
            <person name="Figueroa M."/>
        </authorList>
    </citation>
    <scope>NUCLEOTIDE SEQUENCE [LARGE SCALE GENOMIC DNA]</scope>
    <source>
        <strain evidence="1">12NC29</strain>
    </source>
</reference>
<comment type="caution">
    <text evidence="1">The sequence shown here is derived from an EMBL/GenBank/DDBJ whole genome shotgun (WGS) entry which is preliminary data.</text>
</comment>
<dbReference type="Proteomes" id="UP000235388">
    <property type="component" value="Unassembled WGS sequence"/>
</dbReference>
<accession>A0A2N5S6C5</accession>
<keyword evidence="2" id="KW-1185">Reference proteome</keyword>
<feature type="non-terminal residue" evidence="1">
    <location>
        <position position="64"/>
    </location>
</feature>
<proteinExistence type="predicted"/>
<evidence type="ECO:0000313" key="2">
    <source>
        <dbReference type="Proteomes" id="UP000235388"/>
    </source>
</evidence>
<evidence type="ECO:0000313" key="1">
    <source>
        <dbReference type="EMBL" id="PLW08775.1"/>
    </source>
</evidence>